<organism evidence="2 3">
    <name type="scientific">Lichenicoccus roseus</name>
    <dbReference type="NCBI Taxonomy" id="2683649"/>
    <lineage>
        <taxon>Bacteria</taxon>
        <taxon>Pseudomonadati</taxon>
        <taxon>Pseudomonadota</taxon>
        <taxon>Alphaproteobacteria</taxon>
        <taxon>Acetobacterales</taxon>
        <taxon>Acetobacteraceae</taxon>
        <taxon>Lichenicoccus</taxon>
    </lineage>
</organism>
<sequence>MRLNEIGQQLRAYRLESGMRAEEIAARLGVSRAALYRYEKGEVIKLDTVQRLAELLKISPLSLLGIGVEYYSRTIGFFERMRQLEETADQILQVGEPLAYLVTSDEYDALLAQVFAEMAEQSGAEAPTTRALSEQVLGIMAARKRAYQLRRPNLITIIAEPVLQRFLEQGVADSMRVSPTLRAYCRRIAAAEVQNIAAMLETEPMGLQFSLIPGAEPTTSCTLLRQRDRASLAINPFRSDASCVNANGVALVTSAPEAVSSHQRVAETMWRDSLKGATAARRVRELLAAHAVQ</sequence>
<gene>
    <name evidence="2" type="ORF">FE263_19510</name>
</gene>
<dbReference type="RefSeq" id="WP_138327709.1">
    <property type="nucleotide sequence ID" value="NZ_VCDI01000009.1"/>
</dbReference>
<dbReference type="InterPro" id="IPR001387">
    <property type="entry name" value="Cro/C1-type_HTH"/>
</dbReference>
<dbReference type="Proteomes" id="UP000305654">
    <property type="component" value="Unassembled WGS sequence"/>
</dbReference>
<evidence type="ECO:0000313" key="3">
    <source>
        <dbReference type="Proteomes" id="UP000305654"/>
    </source>
</evidence>
<protein>
    <submittedName>
        <fullName evidence="2">Helix-turn-helix transcriptional regulator</fullName>
    </submittedName>
</protein>
<evidence type="ECO:0000313" key="2">
    <source>
        <dbReference type="EMBL" id="TLU71039.1"/>
    </source>
</evidence>
<evidence type="ECO:0000259" key="1">
    <source>
        <dbReference type="PROSITE" id="PS50943"/>
    </source>
</evidence>
<dbReference type="GO" id="GO:0003677">
    <property type="term" value="F:DNA binding"/>
    <property type="evidence" value="ECO:0007669"/>
    <property type="project" value="InterPro"/>
</dbReference>
<dbReference type="PROSITE" id="PS50943">
    <property type="entry name" value="HTH_CROC1"/>
    <property type="match status" value="1"/>
</dbReference>
<dbReference type="OrthoDB" id="5446846at2"/>
<dbReference type="AlphaFoldDB" id="A0A5R9J254"/>
<accession>A0A5R9J254</accession>
<feature type="domain" description="HTH cro/C1-type" evidence="1">
    <location>
        <begin position="10"/>
        <end position="63"/>
    </location>
</feature>
<dbReference type="SMART" id="SM00530">
    <property type="entry name" value="HTH_XRE"/>
    <property type="match status" value="1"/>
</dbReference>
<comment type="caution">
    <text evidence="2">The sequence shown here is derived from an EMBL/GenBank/DDBJ whole genome shotgun (WGS) entry which is preliminary data.</text>
</comment>
<dbReference type="Gene3D" id="1.10.260.40">
    <property type="entry name" value="lambda repressor-like DNA-binding domains"/>
    <property type="match status" value="1"/>
</dbReference>
<dbReference type="InterPro" id="IPR010982">
    <property type="entry name" value="Lambda_DNA-bd_dom_sf"/>
</dbReference>
<reference evidence="2 3" key="1">
    <citation type="submission" date="2019-05" db="EMBL/GenBank/DDBJ databases">
        <authorList>
            <person name="Pankratov T."/>
            <person name="Grouzdev D."/>
        </authorList>
    </citation>
    <scope>NUCLEOTIDE SEQUENCE [LARGE SCALE GENOMIC DNA]</scope>
    <source>
        <strain evidence="2 3">KEBCLARHB70R</strain>
    </source>
</reference>
<dbReference type="EMBL" id="VCDI01000009">
    <property type="protein sequence ID" value="TLU71039.1"/>
    <property type="molecule type" value="Genomic_DNA"/>
</dbReference>
<keyword evidence="3" id="KW-1185">Reference proteome</keyword>
<name>A0A5R9J254_9PROT</name>
<dbReference type="SUPFAM" id="SSF47413">
    <property type="entry name" value="lambda repressor-like DNA-binding domains"/>
    <property type="match status" value="1"/>
</dbReference>
<proteinExistence type="predicted"/>
<dbReference type="CDD" id="cd00093">
    <property type="entry name" value="HTH_XRE"/>
    <property type="match status" value="1"/>
</dbReference>
<dbReference type="Pfam" id="PF01381">
    <property type="entry name" value="HTH_3"/>
    <property type="match status" value="1"/>
</dbReference>